<dbReference type="Proteomes" id="UP000619260">
    <property type="component" value="Unassembled WGS sequence"/>
</dbReference>
<sequence length="123" mass="13110">MTTTYFATIVIDNTMPLGDLIGRLLVIRPTAHLDRVAVPGGFAEGIRVDVIDVDGTDPATGDQGALRRDVVWCNPRLVEALKPHIGDLILARLTTGAAKPGQHPPCLLADATSDPVAVRPHFL</sequence>
<name>A0A8J4DVC6_9ACTN</name>
<dbReference type="EMBL" id="BOPF01000032">
    <property type="protein sequence ID" value="GIJ50007.1"/>
    <property type="molecule type" value="Genomic_DNA"/>
</dbReference>
<evidence type="ECO:0000313" key="1">
    <source>
        <dbReference type="EMBL" id="GIJ50007.1"/>
    </source>
</evidence>
<comment type="caution">
    <text evidence="1">The sequence shown here is derived from an EMBL/GenBank/DDBJ whole genome shotgun (WGS) entry which is preliminary data.</text>
</comment>
<reference evidence="1" key="1">
    <citation type="submission" date="2021-01" db="EMBL/GenBank/DDBJ databases">
        <title>Whole genome shotgun sequence of Virgisporangium aliadipatigenens NBRC 105644.</title>
        <authorList>
            <person name="Komaki H."/>
            <person name="Tamura T."/>
        </authorList>
    </citation>
    <scope>NUCLEOTIDE SEQUENCE</scope>
    <source>
        <strain evidence="1">NBRC 105644</strain>
    </source>
</reference>
<dbReference type="AlphaFoldDB" id="A0A8J4DVC6"/>
<protein>
    <submittedName>
        <fullName evidence="1">Uncharacterized protein</fullName>
    </submittedName>
</protein>
<proteinExistence type="predicted"/>
<gene>
    <name evidence="1" type="ORF">Val02_68930</name>
</gene>
<organism evidence="1 2">
    <name type="scientific">Virgisporangium aliadipatigenens</name>
    <dbReference type="NCBI Taxonomy" id="741659"/>
    <lineage>
        <taxon>Bacteria</taxon>
        <taxon>Bacillati</taxon>
        <taxon>Actinomycetota</taxon>
        <taxon>Actinomycetes</taxon>
        <taxon>Micromonosporales</taxon>
        <taxon>Micromonosporaceae</taxon>
        <taxon>Virgisporangium</taxon>
    </lineage>
</organism>
<dbReference type="RefSeq" id="WP_203903457.1">
    <property type="nucleotide sequence ID" value="NZ_BOPF01000032.1"/>
</dbReference>
<evidence type="ECO:0000313" key="2">
    <source>
        <dbReference type="Proteomes" id="UP000619260"/>
    </source>
</evidence>
<accession>A0A8J4DVC6</accession>
<keyword evidence="2" id="KW-1185">Reference proteome</keyword>